<feature type="region of interest" description="Disordered" evidence="11">
    <location>
        <begin position="1"/>
        <end position="25"/>
    </location>
</feature>
<evidence type="ECO:0000256" key="5">
    <source>
        <dbReference type="ARBA" id="ARBA00022694"/>
    </source>
</evidence>
<evidence type="ECO:0000256" key="4">
    <source>
        <dbReference type="ARBA" id="ARBA00022643"/>
    </source>
</evidence>
<dbReference type="NCBIfam" id="NF008774">
    <property type="entry name" value="PRK11815.1"/>
    <property type="match status" value="1"/>
</dbReference>
<evidence type="ECO:0000256" key="6">
    <source>
        <dbReference type="ARBA" id="ARBA00022857"/>
    </source>
</evidence>
<dbReference type="Pfam" id="PF01207">
    <property type="entry name" value="Dus"/>
    <property type="match status" value="1"/>
</dbReference>
<dbReference type="PROSITE" id="PS01136">
    <property type="entry name" value="UPF0034"/>
    <property type="match status" value="1"/>
</dbReference>
<sequence>MTSNVPSEYANLSNKTPENTGPEPSRRFCVAPMMDWTTPHYRYLARLLSRHTLLYTEMVTTGALIHGDTDRFLRHNSAEYPLALQLGGSDARELAHCSRLAEEFGFSEVNLNVGCPSDRVQNNMIGACLMGHPDKVAEGIRAMIEATRLPVTVKHRIGINGRESWDELCEFIEKVAAAGCRTFIVHARIAILEGLSPKENRDVPPLKYDWAYRLKQTYPHLEIIINGGIKTFEECHQHLEYTDGVMLGREAYHNPWLLAGVDSEFFGNEPPVASRHEALRSMYPFIQSELDRGVFLGHISRHLLGLFHGMPGGRQFRRYISENAHKPGAGLEVIQAALAKVQEQEEPVQTEAATSAVSQP</sequence>
<organism evidence="13 14">
    <name type="scientific">Marinobacter salexigens</name>
    <dbReference type="NCBI Taxonomy" id="1925763"/>
    <lineage>
        <taxon>Bacteria</taxon>
        <taxon>Pseudomonadati</taxon>
        <taxon>Pseudomonadota</taxon>
        <taxon>Gammaproteobacteria</taxon>
        <taxon>Pseudomonadales</taxon>
        <taxon>Marinobacteraceae</taxon>
        <taxon>Marinobacter</taxon>
    </lineage>
</organism>
<dbReference type="PANTHER" id="PTHR42907:SF1">
    <property type="entry name" value="FMN-LINKED OXIDOREDUCTASES SUPERFAMILY PROTEIN"/>
    <property type="match status" value="1"/>
</dbReference>
<keyword evidence="14" id="KW-1185">Reference proteome</keyword>
<dbReference type="InterPro" id="IPR001269">
    <property type="entry name" value="DUS_fam"/>
</dbReference>
<evidence type="ECO:0000256" key="2">
    <source>
        <dbReference type="ARBA" id="ARBA00022555"/>
    </source>
</evidence>
<keyword evidence="3 9" id="KW-0285">Flavoprotein</keyword>
<feature type="site" description="Interacts with tRNA; defines subfamily-specific binding signature" evidence="9">
    <location>
        <position position="317"/>
    </location>
</feature>
<comment type="similarity">
    <text evidence="10">Belongs to the dus family.</text>
</comment>
<feature type="binding site" evidence="9">
    <location>
        <begin position="248"/>
        <end position="249"/>
    </location>
    <ligand>
        <name>FMN</name>
        <dbReference type="ChEBI" id="CHEBI:58210"/>
    </ligand>
</feature>
<feature type="binding site" evidence="9">
    <location>
        <position position="85"/>
    </location>
    <ligand>
        <name>FMN</name>
        <dbReference type="ChEBI" id="CHEBI:58210"/>
    </ligand>
</feature>
<feature type="active site" description="Proton donor" evidence="9">
    <location>
        <position position="115"/>
    </location>
</feature>
<reference evidence="13 14" key="1">
    <citation type="submission" date="2021-05" db="EMBL/GenBank/DDBJ databases">
        <title>Draft genomes of bacteria isolated from model marine particles.</title>
        <authorList>
            <person name="Datta M.S."/>
            <person name="Schwartzman J.A."/>
            <person name="Enke T.N."/>
            <person name="Saavedra J."/>
            <person name="Cermak N."/>
            <person name="Cordero O.X."/>
        </authorList>
    </citation>
    <scope>NUCLEOTIDE SEQUENCE [LARGE SCALE GENOMIC DNA]</scope>
    <source>
        <strain evidence="13 14">D2M19</strain>
    </source>
</reference>
<comment type="catalytic activity">
    <reaction evidence="9">
        <text>5,6-dihydrouridine(20a) in tRNA + NADP(+) = uridine(20a) in tRNA + NADPH + H(+)</text>
        <dbReference type="Rhea" id="RHEA:53344"/>
        <dbReference type="Rhea" id="RHEA-COMP:13535"/>
        <dbReference type="Rhea" id="RHEA-COMP:13536"/>
        <dbReference type="ChEBI" id="CHEBI:15378"/>
        <dbReference type="ChEBI" id="CHEBI:57783"/>
        <dbReference type="ChEBI" id="CHEBI:58349"/>
        <dbReference type="ChEBI" id="CHEBI:65315"/>
        <dbReference type="ChEBI" id="CHEBI:74443"/>
    </reaction>
</comment>
<keyword evidence="5 9" id="KW-0819">tRNA processing</keyword>
<dbReference type="RefSeq" id="WP_216009336.1">
    <property type="nucleotide sequence ID" value="NZ_JAHKPV010000021.1"/>
</dbReference>
<feature type="binding site" evidence="9">
    <location>
        <position position="186"/>
    </location>
    <ligand>
        <name>FMN</name>
        <dbReference type="ChEBI" id="CHEBI:58210"/>
    </ligand>
</feature>
<dbReference type="PANTHER" id="PTHR42907">
    <property type="entry name" value="FMN-LINKED OXIDOREDUCTASES SUPERFAMILY PROTEIN"/>
    <property type="match status" value="1"/>
</dbReference>
<evidence type="ECO:0000259" key="12">
    <source>
        <dbReference type="Pfam" id="PF01207"/>
    </source>
</evidence>
<evidence type="ECO:0000313" key="13">
    <source>
        <dbReference type="EMBL" id="MBU2875556.1"/>
    </source>
</evidence>
<accession>A0ABS6ABP1</accession>
<comment type="catalytic activity">
    <reaction evidence="9">
        <text>5,6-dihydrouridine(20a) in tRNA + NAD(+) = uridine(20a) in tRNA + NADH + H(+)</text>
        <dbReference type="Rhea" id="RHEA:53348"/>
        <dbReference type="Rhea" id="RHEA-COMP:13535"/>
        <dbReference type="Rhea" id="RHEA-COMP:13536"/>
        <dbReference type="ChEBI" id="CHEBI:15378"/>
        <dbReference type="ChEBI" id="CHEBI:57540"/>
        <dbReference type="ChEBI" id="CHEBI:57945"/>
        <dbReference type="ChEBI" id="CHEBI:65315"/>
        <dbReference type="ChEBI" id="CHEBI:74443"/>
    </reaction>
</comment>
<keyword evidence="8 9" id="KW-0560">Oxidoreductase</keyword>
<feature type="compositionally biased region" description="Polar residues" evidence="11">
    <location>
        <begin position="1"/>
        <end position="19"/>
    </location>
</feature>
<comment type="cofactor">
    <cofactor evidence="1 9 10">
        <name>FMN</name>
        <dbReference type="ChEBI" id="CHEBI:58210"/>
    </cofactor>
</comment>
<keyword evidence="7 9" id="KW-0694">RNA-binding</keyword>
<feature type="site" description="Interacts with tRNA" evidence="9">
    <location>
        <position position="201"/>
    </location>
</feature>
<dbReference type="CDD" id="cd02801">
    <property type="entry name" value="DUS_like_FMN"/>
    <property type="match status" value="1"/>
</dbReference>
<name>A0ABS6ABP1_9GAMM</name>
<gene>
    <name evidence="9 13" type="primary">dusA</name>
    <name evidence="13" type="ORF">KO508_16275</name>
</gene>
<keyword evidence="4 9" id="KW-0288">FMN</keyword>
<feature type="binding site" evidence="9">
    <location>
        <begin position="32"/>
        <end position="34"/>
    </location>
    <ligand>
        <name>FMN</name>
        <dbReference type="ChEBI" id="CHEBI:58210"/>
    </ligand>
</feature>
<protein>
    <recommendedName>
        <fullName evidence="9">tRNA-dihydrouridine(20/20a) synthase</fullName>
        <ecNumber evidence="9">1.3.1.91</ecNumber>
    </recommendedName>
    <alternativeName>
        <fullName evidence="9">U20-specific dihydrouridine synthase</fullName>
        <shortName evidence="9">U20-specific Dus</shortName>
    </alternativeName>
    <alternativeName>
        <fullName evidence="9">tRNA-dihydrouridine synthase A</fullName>
    </alternativeName>
</protein>
<evidence type="ECO:0000256" key="11">
    <source>
        <dbReference type="SAM" id="MobiDB-lite"/>
    </source>
</evidence>
<comment type="similarity">
    <text evidence="9">Belongs to the Dus family. DusA subfamily.</text>
</comment>
<dbReference type="InterPro" id="IPR018517">
    <property type="entry name" value="tRNA_hU_synthase_CS"/>
</dbReference>
<comment type="catalytic activity">
    <reaction evidence="9">
        <text>5,6-dihydrouridine(20) in tRNA + NAD(+) = uridine(20) in tRNA + NADH + H(+)</text>
        <dbReference type="Rhea" id="RHEA:53340"/>
        <dbReference type="Rhea" id="RHEA-COMP:13533"/>
        <dbReference type="Rhea" id="RHEA-COMP:13534"/>
        <dbReference type="ChEBI" id="CHEBI:15378"/>
        <dbReference type="ChEBI" id="CHEBI:57540"/>
        <dbReference type="ChEBI" id="CHEBI:57945"/>
        <dbReference type="ChEBI" id="CHEBI:65315"/>
        <dbReference type="ChEBI" id="CHEBI:74443"/>
        <dbReference type="EC" id="1.3.1.91"/>
    </reaction>
</comment>
<evidence type="ECO:0000256" key="8">
    <source>
        <dbReference type="ARBA" id="ARBA00023002"/>
    </source>
</evidence>
<comment type="function">
    <text evidence="9">Catalyzes the synthesis of 5,6-dihydrouridine (D), a modified base found in the D-loop of most tRNAs, via the reduction of the C5-C6 double bond in target uridines. Specifically modifies U20 and U20a in tRNAs.</text>
</comment>
<comment type="caution">
    <text evidence="13">The sequence shown here is derived from an EMBL/GenBank/DDBJ whole genome shotgun (WGS) entry which is preliminary data.</text>
</comment>
<feature type="binding site" evidence="9">
    <location>
        <begin position="226"/>
        <end position="228"/>
    </location>
    <ligand>
        <name>FMN</name>
        <dbReference type="ChEBI" id="CHEBI:58210"/>
    </ligand>
</feature>
<dbReference type="GO" id="GO:0102264">
    <property type="term" value="F:tRNA-dihydrouridine20 synthase activity"/>
    <property type="evidence" value="ECO:0007669"/>
    <property type="project" value="UniProtKB-EC"/>
</dbReference>
<feature type="site" description="Interacts with tRNA; defines subfamily-specific binding signature" evidence="9">
    <location>
        <position position="314"/>
    </location>
</feature>
<evidence type="ECO:0000256" key="7">
    <source>
        <dbReference type="ARBA" id="ARBA00022884"/>
    </source>
</evidence>
<comment type="catalytic activity">
    <reaction evidence="9">
        <text>5,6-dihydrouridine(20) in tRNA + NADP(+) = uridine(20) in tRNA + NADPH + H(+)</text>
        <dbReference type="Rhea" id="RHEA:53336"/>
        <dbReference type="Rhea" id="RHEA-COMP:13533"/>
        <dbReference type="Rhea" id="RHEA-COMP:13534"/>
        <dbReference type="ChEBI" id="CHEBI:15378"/>
        <dbReference type="ChEBI" id="CHEBI:57783"/>
        <dbReference type="ChEBI" id="CHEBI:58349"/>
        <dbReference type="ChEBI" id="CHEBI:65315"/>
        <dbReference type="ChEBI" id="CHEBI:74443"/>
        <dbReference type="EC" id="1.3.1.91"/>
    </reaction>
</comment>
<evidence type="ECO:0000256" key="3">
    <source>
        <dbReference type="ARBA" id="ARBA00022630"/>
    </source>
</evidence>
<evidence type="ECO:0000256" key="9">
    <source>
        <dbReference type="HAMAP-Rule" id="MF_02041"/>
    </source>
</evidence>
<evidence type="ECO:0000256" key="10">
    <source>
        <dbReference type="PIRNR" id="PIRNR006621"/>
    </source>
</evidence>
<dbReference type="EMBL" id="JAHKPV010000021">
    <property type="protein sequence ID" value="MBU2875556.1"/>
    <property type="molecule type" value="Genomic_DNA"/>
</dbReference>
<feature type="site" description="Interacts with tRNA; defines subfamily-specific binding signature" evidence="9">
    <location>
        <position position="198"/>
    </location>
</feature>
<evidence type="ECO:0000256" key="1">
    <source>
        <dbReference type="ARBA" id="ARBA00001917"/>
    </source>
</evidence>
<dbReference type="InterPro" id="IPR035587">
    <property type="entry name" value="DUS-like_FMN-bd"/>
</dbReference>
<proteinExistence type="inferred from homology"/>
<dbReference type="InterPro" id="IPR004653">
    <property type="entry name" value="DusA"/>
</dbReference>
<dbReference type="PIRSF" id="PIRSF006621">
    <property type="entry name" value="Dus"/>
    <property type="match status" value="1"/>
</dbReference>
<dbReference type="EC" id="1.3.1.91" evidence="9"/>
<feature type="binding site" evidence="9">
    <location>
        <position position="154"/>
    </location>
    <ligand>
        <name>FMN</name>
        <dbReference type="ChEBI" id="CHEBI:58210"/>
    </ligand>
</feature>
<feature type="site" description="Interacts with tRNA" evidence="9">
    <location>
        <position position="112"/>
    </location>
</feature>
<dbReference type="Proteomes" id="UP000753376">
    <property type="component" value="Unassembled WGS sequence"/>
</dbReference>
<feature type="domain" description="DUS-like FMN-binding" evidence="12">
    <location>
        <begin position="30"/>
        <end position="337"/>
    </location>
</feature>
<keyword evidence="2 9" id="KW-0820">tRNA-binding</keyword>
<evidence type="ECO:0000313" key="14">
    <source>
        <dbReference type="Proteomes" id="UP000753376"/>
    </source>
</evidence>
<keyword evidence="6 9" id="KW-0521">NADP</keyword>
<dbReference type="NCBIfam" id="TIGR00742">
    <property type="entry name" value="yjbN"/>
    <property type="match status" value="1"/>
</dbReference>
<dbReference type="HAMAP" id="MF_02041">
    <property type="entry name" value="DusA_subfam"/>
    <property type="match status" value="1"/>
</dbReference>